<gene>
    <name evidence="1" type="ORF">OUZ56_015245</name>
</gene>
<comment type="caution">
    <text evidence="1">The sequence shown here is derived from an EMBL/GenBank/DDBJ whole genome shotgun (WGS) entry which is preliminary data.</text>
</comment>
<proteinExistence type="predicted"/>
<reference evidence="1 2" key="1">
    <citation type="journal article" date="2023" name="Nucleic Acids Res.">
        <title>The hologenome of Daphnia magna reveals possible DNA methylation and microbiome-mediated evolution of the host genome.</title>
        <authorList>
            <person name="Chaturvedi A."/>
            <person name="Li X."/>
            <person name="Dhandapani V."/>
            <person name="Marshall H."/>
            <person name="Kissane S."/>
            <person name="Cuenca-Cambronero M."/>
            <person name="Asole G."/>
            <person name="Calvet F."/>
            <person name="Ruiz-Romero M."/>
            <person name="Marangio P."/>
            <person name="Guigo R."/>
            <person name="Rago D."/>
            <person name="Mirbahai L."/>
            <person name="Eastwood N."/>
            <person name="Colbourne J.K."/>
            <person name="Zhou J."/>
            <person name="Mallon E."/>
            <person name="Orsini L."/>
        </authorList>
    </citation>
    <scope>NUCLEOTIDE SEQUENCE [LARGE SCALE GENOMIC DNA]</scope>
    <source>
        <strain evidence="1">LRV0_1</strain>
    </source>
</reference>
<keyword evidence="2" id="KW-1185">Reference proteome</keyword>
<evidence type="ECO:0000313" key="1">
    <source>
        <dbReference type="EMBL" id="KAK4026230.1"/>
    </source>
</evidence>
<evidence type="ECO:0000313" key="2">
    <source>
        <dbReference type="Proteomes" id="UP001234178"/>
    </source>
</evidence>
<accession>A0ABR0AMF8</accession>
<dbReference type="EMBL" id="JAOYFB010000038">
    <property type="protein sequence ID" value="KAK4026230.1"/>
    <property type="molecule type" value="Genomic_DNA"/>
</dbReference>
<organism evidence="1 2">
    <name type="scientific">Daphnia magna</name>
    <dbReference type="NCBI Taxonomy" id="35525"/>
    <lineage>
        <taxon>Eukaryota</taxon>
        <taxon>Metazoa</taxon>
        <taxon>Ecdysozoa</taxon>
        <taxon>Arthropoda</taxon>
        <taxon>Crustacea</taxon>
        <taxon>Branchiopoda</taxon>
        <taxon>Diplostraca</taxon>
        <taxon>Cladocera</taxon>
        <taxon>Anomopoda</taxon>
        <taxon>Daphniidae</taxon>
        <taxon>Daphnia</taxon>
    </lineage>
</organism>
<protein>
    <submittedName>
        <fullName evidence="1">Uncharacterized protein</fullName>
    </submittedName>
</protein>
<sequence length="76" mass="8390">MIVKQTQRSTVSGIVVRNFYVAQCLPFHPINPMPLLDNLTATLGAVVEMFSVINRGKGHNRRGCVPNKGSIKAQLR</sequence>
<dbReference type="Proteomes" id="UP001234178">
    <property type="component" value="Unassembled WGS sequence"/>
</dbReference>
<name>A0ABR0AMF8_9CRUS</name>